<keyword evidence="2" id="KW-1185">Reference proteome</keyword>
<proteinExistence type="predicted"/>
<accession>A0ACC1C861</accession>
<comment type="caution">
    <text evidence="1">The sequence shown here is derived from an EMBL/GenBank/DDBJ whole genome shotgun (WGS) entry which is preliminary data.</text>
</comment>
<evidence type="ECO:0000313" key="2">
    <source>
        <dbReference type="Proteomes" id="UP001164250"/>
    </source>
</evidence>
<dbReference type="EMBL" id="CM047897">
    <property type="protein sequence ID" value="KAJ0111735.1"/>
    <property type="molecule type" value="Genomic_DNA"/>
</dbReference>
<organism evidence="1 2">
    <name type="scientific">Pistacia atlantica</name>
    <dbReference type="NCBI Taxonomy" id="434234"/>
    <lineage>
        <taxon>Eukaryota</taxon>
        <taxon>Viridiplantae</taxon>
        <taxon>Streptophyta</taxon>
        <taxon>Embryophyta</taxon>
        <taxon>Tracheophyta</taxon>
        <taxon>Spermatophyta</taxon>
        <taxon>Magnoliopsida</taxon>
        <taxon>eudicotyledons</taxon>
        <taxon>Gunneridae</taxon>
        <taxon>Pentapetalae</taxon>
        <taxon>rosids</taxon>
        <taxon>malvids</taxon>
        <taxon>Sapindales</taxon>
        <taxon>Anacardiaceae</taxon>
        <taxon>Pistacia</taxon>
    </lineage>
</organism>
<evidence type="ECO:0000313" key="1">
    <source>
        <dbReference type="EMBL" id="KAJ0111735.1"/>
    </source>
</evidence>
<gene>
    <name evidence="1" type="ORF">Patl1_02024</name>
</gene>
<protein>
    <submittedName>
        <fullName evidence="1">Uncharacterized protein</fullName>
    </submittedName>
</protein>
<name>A0ACC1C861_9ROSI</name>
<sequence length="163" mass="18384">MGNRLGINKVVSQTEKHGSASAREVEAIKRMQELTPTKLKMMTYFVSSTSKKKTARFRASHVKPKAGVLRIKAVVTRQELKQILNYKSDMNYSSLGHLVTVMKSRGPWNHQLRINDEDEGVNNSNWRPALKSIPGKHVSGSKNSYKAQTGEKEILISLFECKL</sequence>
<reference evidence="2" key="1">
    <citation type="journal article" date="2023" name="G3 (Bethesda)">
        <title>Genome assembly and association tests identify interacting loci associated with vigor, precocity, and sex in interspecific pistachio rootstocks.</title>
        <authorList>
            <person name="Palmer W."/>
            <person name="Jacygrad E."/>
            <person name="Sagayaradj S."/>
            <person name="Cavanaugh K."/>
            <person name="Han R."/>
            <person name="Bertier L."/>
            <person name="Beede B."/>
            <person name="Kafkas S."/>
            <person name="Golino D."/>
            <person name="Preece J."/>
            <person name="Michelmore R."/>
        </authorList>
    </citation>
    <scope>NUCLEOTIDE SEQUENCE [LARGE SCALE GENOMIC DNA]</scope>
</reference>
<dbReference type="Proteomes" id="UP001164250">
    <property type="component" value="Chromosome 1"/>
</dbReference>